<dbReference type="InterPro" id="IPR004843">
    <property type="entry name" value="Calcineurin-like_PHP"/>
</dbReference>
<dbReference type="Gene3D" id="3.60.21.10">
    <property type="match status" value="1"/>
</dbReference>
<evidence type="ECO:0000313" key="3">
    <source>
        <dbReference type="Proteomes" id="UP000050975"/>
    </source>
</evidence>
<dbReference type="Proteomes" id="UP000050975">
    <property type="component" value="Unassembled WGS sequence"/>
</dbReference>
<dbReference type="AlphaFoldDB" id="A0A0S8JXS7"/>
<dbReference type="CDD" id="cd00146">
    <property type="entry name" value="PKD"/>
    <property type="match status" value="1"/>
</dbReference>
<proteinExistence type="predicted"/>
<dbReference type="InterPro" id="IPR029052">
    <property type="entry name" value="Metallo-depent_PP-like"/>
</dbReference>
<dbReference type="InterPro" id="IPR035986">
    <property type="entry name" value="PKD_dom_sf"/>
</dbReference>
<sequence length="450" mass="51780">MILLLFVVSFDPFYFIHYSDPQIGRNVAAQPNLEIAVSQINDMQPAPHFMIVAGDMGNNPGSQPLVLEQWEICDSLFDLLALPKYYIPGNNDIGYEDEGCWTPAMLQFYRDFWGPDYYSFDADSCHFLALNSTLLDTYSPHACYPYSLEQDSFIRWDLQNIQGQEYKHLFFFFHFPLYLISPYEPNGHTGVDRPRRDTILQYLVDYDFAAVFAGHWHFDYVNFYWPSLLQTGIATCKTDPPVGYRVVKVFDNGIETFTIYLPDPIDSLSLVHIVTAAIDHDTVEVNVPVSFTCVVDSVNFPNWSDLSFKWKFGDGDSSTVPNASHAYVDTGHYQVAFTAYELHDKCALYRFNIVVEEGAYVHDDLVRERSIDCMRVHAYQNGVELNIVESGNVVLDIYQSDGRRLKRVMDRYLQKGIHRVELESDLPSGVYFFRLVARGKPSVYKYVCVH</sequence>
<dbReference type="Gene3D" id="2.60.40.10">
    <property type="entry name" value="Immunoglobulins"/>
    <property type="match status" value="1"/>
</dbReference>
<evidence type="ECO:0000259" key="1">
    <source>
        <dbReference type="PROSITE" id="PS50093"/>
    </source>
</evidence>
<feature type="domain" description="PKD" evidence="1">
    <location>
        <begin position="304"/>
        <end position="339"/>
    </location>
</feature>
<dbReference type="Pfam" id="PF00149">
    <property type="entry name" value="Metallophos"/>
    <property type="match status" value="1"/>
</dbReference>
<dbReference type="EMBL" id="LJVE01000049">
    <property type="protein sequence ID" value="KPL14463.1"/>
    <property type="molecule type" value="Genomic_DNA"/>
</dbReference>
<gene>
    <name evidence="2" type="ORF">AMJ74_03345</name>
</gene>
<comment type="caution">
    <text evidence="2">The sequence shown here is derived from an EMBL/GenBank/DDBJ whole genome shotgun (WGS) entry which is preliminary data.</text>
</comment>
<reference evidence="2 3" key="1">
    <citation type="journal article" date="2015" name="Microbiome">
        <title>Genomic resolution of linkages in carbon, nitrogen, and sulfur cycling among widespread estuary sediment bacteria.</title>
        <authorList>
            <person name="Baker B.J."/>
            <person name="Lazar C.S."/>
            <person name="Teske A.P."/>
            <person name="Dick G.J."/>
        </authorList>
    </citation>
    <scope>NUCLEOTIDE SEQUENCE [LARGE SCALE GENOMIC DNA]</scope>
    <source>
        <strain evidence="2">SM1_77</strain>
    </source>
</reference>
<dbReference type="SUPFAM" id="SSF49299">
    <property type="entry name" value="PKD domain"/>
    <property type="match status" value="1"/>
</dbReference>
<dbReference type="Pfam" id="PF00801">
    <property type="entry name" value="PKD"/>
    <property type="match status" value="1"/>
</dbReference>
<dbReference type="PANTHER" id="PTHR43143">
    <property type="entry name" value="METALLOPHOSPHOESTERASE, CALCINEURIN SUPERFAMILY"/>
    <property type="match status" value="1"/>
</dbReference>
<dbReference type="GO" id="GO:0016787">
    <property type="term" value="F:hydrolase activity"/>
    <property type="evidence" value="ECO:0007669"/>
    <property type="project" value="InterPro"/>
</dbReference>
<dbReference type="InterPro" id="IPR000601">
    <property type="entry name" value="PKD_dom"/>
</dbReference>
<dbReference type="SUPFAM" id="SSF56300">
    <property type="entry name" value="Metallo-dependent phosphatases"/>
    <property type="match status" value="1"/>
</dbReference>
<organism evidence="2 3">
    <name type="scientific">candidate division WOR_3 bacterium SM1_77</name>
    <dbReference type="NCBI Taxonomy" id="1703778"/>
    <lineage>
        <taxon>Bacteria</taxon>
        <taxon>Bacteria division WOR-3</taxon>
    </lineage>
</organism>
<dbReference type="PANTHER" id="PTHR43143:SF1">
    <property type="entry name" value="SERINE_THREONINE-PROTEIN PHOSPHATASE CPPED1"/>
    <property type="match status" value="1"/>
</dbReference>
<protein>
    <recommendedName>
        <fullName evidence="1">PKD domain-containing protein</fullName>
    </recommendedName>
</protein>
<dbReference type="InterPro" id="IPR051918">
    <property type="entry name" value="STPP_CPPED1"/>
</dbReference>
<dbReference type="PROSITE" id="PS50093">
    <property type="entry name" value="PKD"/>
    <property type="match status" value="1"/>
</dbReference>
<accession>A0A0S8JXS7</accession>
<name>A0A0S8JXS7_UNCW3</name>
<evidence type="ECO:0000313" key="2">
    <source>
        <dbReference type="EMBL" id="KPL14463.1"/>
    </source>
</evidence>
<dbReference type="InterPro" id="IPR013783">
    <property type="entry name" value="Ig-like_fold"/>
</dbReference>